<dbReference type="EMBL" id="MVGC01000154">
    <property type="protein sequence ID" value="RJE22734.1"/>
    <property type="molecule type" value="Genomic_DNA"/>
</dbReference>
<keyword evidence="2" id="KW-1185">Reference proteome</keyword>
<evidence type="ECO:0000313" key="2">
    <source>
        <dbReference type="Proteomes" id="UP000266188"/>
    </source>
</evidence>
<dbReference type="Proteomes" id="UP000266188">
    <property type="component" value="Unassembled WGS sequence"/>
</dbReference>
<proteinExistence type="predicted"/>
<organism evidence="1 2">
    <name type="scientific">Aspergillus sclerotialis</name>
    <dbReference type="NCBI Taxonomy" id="2070753"/>
    <lineage>
        <taxon>Eukaryota</taxon>
        <taxon>Fungi</taxon>
        <taxon>Dikarya</taxon>
        <taxon>Ascomycota</taxon>
        <taxon>Pezizomycotina</taxon>
        <taxon>Eurotiomycetes</taxon>
        <taxon>Eurotiomycetidae</taxon>
        <taxon>Eurotiales</taxon>
        <taxon>Aspergillaceae</taxon>
        <taxon>Aspergillus</taxon>
        <taxon>Aspergillus subgen. Polypaecilum</taxon>
    </lineage>
</organism>
<gene>
    <name evidence="1" type="ORF">PHISCL_04950</name>
</gene>
<accession>A0A3A2ZTW3</accession>
<reference evidence="2" key="1">
    <citation type="submission" date="2017-02" db="EMBL/GenBank/DDBJ databases">
        <authorList>
            <person name="Tafer H."/>
            <person name="Lopandic K."/>
        </authorList>
    </citation>
    <scope>NUCLEOTIDE SEQUENCE [LARGE SCALE GENOMIC DNA]</scope>
    <source>
        <strain evidence="2">CBS 366.77</strain>
    </source>
</reference>
<evidence type="ECO:0000313" key="1">
    <source>
        <dbReference type="EMBL" id="RJE22734.1"/>
    </source>
</evidence>
<protein>
    <submittedName>
        <fullName evidence="1">Uncharacterized protein</fullName>
    </submittedName>
</protein>
<comment type="caution">
    <text evidence="1">The sequence shown here is derived from an EMBL/GenBank/DDBJ whole genome shotgun (WGS) entry which is preliminary data.</text>
</comment>
<dbReference type="AlphaFoldDB" id="A0A3A2ZTW3"/>
<name>A0A3A2ZTW3_9EURO</name>
<sequence>MSYSTKAAAMFGTISFSNKDPSKNFKPGSGLGHPSRKFACETCRVHKVRKNAANLSQDSGIGV</sequence>